<dbReference type="PANTHER" id="PTHR48005:SF13">
    <property type="entry name" value="SERINE_THREONINE-PROTEIN KINASE DDB_G0278509-RELATED"/>
    <property type="match status" value="1"/>
</dbReference>
<dbReference type="EMBL" id="QPKB01000014">
    <property type="protein sequence ID" value="RWR97626.1"/>
    <property type="molecule type" value="Genomic_DNA"/>
</dbReference>
<comment type="catalytic activity">
    <reaction evidence="7">
        <text>L-threonyl-[protein] + ATP = O-phospho-L-threonyl-[protein] + ADP + H(+)</text>
        <dbReference type="Rhea" id="RHEA:46608"/>
        <dbReference type="Rhea" id="RHEA-COMP:11060"/>
        <dbReference type="Rhea" id="RHEA-COMP:11605"/>
        <dbReference type="ChEBI" id="CHEBI:15378"/>
        <dbReference type="ChEBI" id="CHEBI:30013"/>
        <dbReference type="ChEBI" id="CHEBI:30616"/>
        <dbReference type="ChEBI" id="CHEBI:61977"/>
        <dbReference type="ChEBI" id="CHEBI:456216"/>
        <dbReference type="EC" id="2.7.11.1"/>
    </reaction>
</comment>
<dbReference type="InterPro" id="IPR011009">
    <property type="entry name" value="Kinase-like_dom_sf"/>
</dbReference>
<dbReference type="AlphaFoldDB" id="A0A3S3PBH8"/>
<dbReference type="GO" id="GO:0005524">
    <property type="term" value="F:ATP binding"/>
    <property type="evidence" value="ECO:0007669"/>
    <property type="project" value="UniProtKB-KW"/>
</dbReference>
<keyword evidence="5 10" id="KW-0418">Kinase</keyword>
<evidence type="ECO:0000313" key="11">
    <source>
        <dbReference type="Proteomes" id="UP000283530"/>
    </source>
</evidence>
<dbReference type="STRING" id="337451.A0A3S3PBH8"/>
<protein>
    <recommendedName>
        <fullName evidence="1">non-specific serine/threonine protein kinase</fullName>
        <ecNumber evidence="1">2.7.11.1</ecNumber>
    </recommendedName>
</protein>
<dbReference type="PROSITE" id="PS50011">
    <property type="entry name" value="PROTEIN_KINASE_DOM"/>
    <property type="match status" value="1"/>
</dbReference>
<keyword evidence="10" id="KW-0675">Receptor</keyword>
<evidence type="ECO:0000256" key="4">
    <source>
        <dbReference type="ARBA" id="ARBA00022741"/>
    </source>
</evidence>
<dbReference type="InterPro" id="IPR051420">
    <property type="entry name" value="Ser_Thr_Kinases_DiverseReg"/>
</dbReference>
<evidence type="ECO:0000259" key="9">
    <source>
        <dbReference type="PROSITE" id="PS50011"/>
    </source>
</evidence>
<feature type="domain" description="Protein kinase" evidence="9">
    <location>
        <begin position="1"/>
        <end position="157"/>
    </location>
</feature>
<organism evidence="10 11">
    <name type="scientific">Cinnamomum micranthum f. kanehirae</name>
    <dbReference type="NCBI Taxonomy" id="337451"/>
    <lineage>
        <taxon>Eukaryota</taxon>
        <taxon>Viridiplantae</taxon>
        <taxon>Streptophyta</taxon>
        <taxon>Embryophyta</taxon>
        <taxon>Tracheophyta</taxon>
        <taxon>Spermatophyta</taxon>
        <taxon>Magnoliopsida</taxon>
        <taxon>Magnoliidae</taxon>
        <taxon>Laurales</taxon>
        <taxon>Lauraceae</taxon>
        <taxon>Cinnamomum</taxon>
    </lineage>
</organism>
<keyword evidence="4" id="KW-0547">Nucleotide-binding</keyword>
<dbReference type="PANTHER" id="PTHR48005">
    <property type="entry name" value="LEUCINE RICH REPEAT KINASE 2"/>
    <property type="match status" value="1"/>
</dbReference>
<accession>A0A3S3PBH8</accession>
<dbReference type="Pfam" id="PF00069">
    <property type="entry name" value="Pkinase"/>
    <property type="match status" value="1"/>
</dbReference>
<dbReference type="EC" id="2.7.11.1" evidence="1"/>
<sequence length="157" mass="18046">MSRMRLKRSIKISFQYGPMMERSYMKTSLKQQRDLTINSTFGKEGTEEFTKQIYLQAHISDFGTARLLNPDSSNWSTLAGTCGYIAPEFAYTIKVSEKCDIYDFGVIYLEVIMENILHFGAPSPSPSPSMLWALRSKLRYPVIRSNEKQREYSCNLG</sequence>
<keyword evidence="3" id="KW-0808">Transferase</keyword>
<dbReference type="InterPro" id="IPR000719">
    <property type="entry name" value="Prot_kinase_dom"/>
</dbReference>
<reference evidence="10 11" key="1">
    <citation type="journal article" date="2019" name="Nat. Plants">
        <title>Stout camphor tree genome fills gaps in understanding of flowering plant genome evolution.</title>
        <authorList>
            <person name="Chaw S.M."/>
            <person name="Liu Y.C."/>
            <person name="Wu Y.W."/>
            <person name="Wang H.Y."/>
            <person name="Lin C.I."/>
            <person name="Wu C.S."/>
            <person name="Ke H.M."/>
            <person name="Chang L.Y."/>
            <person name="Hsu C.Y."/>
            <person name="Yang H.T."/>
            <person name="Sudianto E."/>
            <person name="Hsu M.H."/>
            <person name="Wu K.P."/>
            <person name="Wang L.N."/>
            <person name="Leebens-Mack J.H."/>
            <person name="Tsai I.J."/>
        </authorList>
    </citation>
    <scope>NUCLEOTIDE SEQUENCE [LARGE SCALE GENOMIC DNA]</scope>
    <source>
        <strain evidence="11">cv. Chaw 1501</strain>
        <tissue evidence="10">Young leaves</tissue>
    </source>
</reference>
<dbReference type="SUPFAM" id="SSF56112">
    <property type="entry name" value="Protein kinase-like (PK-like)"/>
    <property type="match status" value="1"/>
</dbReference>
<evidence type="ECO:0000256" key="3">
    <source>
        <dbReference type="ARBA" id="ARBA00022679"/>
    </source>
</evidence>
<evidence type="ECO:0000256" key="1">
    <source>
        <dbReference type="ARBA" id="ARBA00012513"/>
    </source>
</evidence>
<name>A0A3S3PBH8_9MAGN</name>
<keyword evidence="11" id="KW-1185">Reference proteome</keyword>
<dbReference type="GO" id="GO:0004674">
    <property type="term" value="F:protein serine/threonine kinase activity"/>
    <property type="evidence" value="ECO:0007669"/>
    <property type="project" value="UniProtKB-KW"/>
</dbReference>
<keyword evidence="6" id="KW-0067">ATP-binding</keyword>
<evidence type="ECO:0000256" key="2">
    <source>
        <dbReference type="ARBA" id="ARBA00022527"/>
    </source>
</evidence>
<evidence type="ECO:0000256" key="6">
    <source>
        <dbReference type="ARBA" id="ARBA00022840"/>
    </source>
</evidence>
<comment type="caution">
    <text evidence="10">The sequence shown here is derived from an EMBL/GenBank/DDBJ whole genome shotgun (WGS) entry which is preliminary data.</text>
</comment>
<evidence type="ECO:0000256" key="8">
    <source>
        <dbReference type="ARBA" id="ARBA00048679"/>
    </source>
</evidence>
<dbReference type="Proteomes" id="UP000283530">
    <property type="component" value="Unassembled WGS sequence"/>
</dbReference>
<evidence type="ECO:0000256" key="7">
    <source>
        <dbReference type="ARBA" id="ARBA00047899"/>
    </source>
</evidence>
<comment type="catalytic activity">
    <reaction evidence="8">
        <text>L-seryl-[protein] + ATP = O-phospho-L-seryl-[protein] + ADP + H(+)</text>
        <dbReference type="Rhea" id="RHEA:17989"/>
        <dbReference type="Rhea" id="RHEA-COMP:9863"/>
        <dbReference type="Rhea" id="RHEA-COMP:11604"/>
        <dbReference type="ChEBI" id="CHEBI:15378"/>
        <dbReference type="ChEBI" id="CHEBI:29999"/>
        <dbReference type="ChEBI" id="CHEBI:30616"/>
        <dbReference type="ChEBI" id="CHEBI:83421"/>
        <dbReference type="ChEBI" id="CHEBI:456216"/>
        <dbReference type="EC" id="2.7.11.1"/>
    </reaction>
</comment>
<proteinExistence type="predicted"/>
<evidence type="ECO:0000256" key="5">
    <source>
        <dbReference type="ARBA" id="ARBA00022777"/>
    </source>
</evidence>
<gene>
    <name evidence="10" type="ORF">CKAN_02707000</name>
</gene>
<dbReference type="Gene3D" id="1.10.510.10">
    <property type="entry name" value="Transferase(Phosphotransferase) domain 1"/>
    <property type="match status" value="1"/>
</dbReference>
<dbReference type="OrthoDB" id="676979at2759"/>
<evidence type="ECO:0000313" key="10">
    <source>
        <dbReference type="EMBL" id="RWR97626.1"/>
    </source>
</evidence>
<keyword evidence="2" id="KW-0723">Serine/threonine-protein kinase</keyword>